<dbReference type="InterPro" id="IPR003251">
    <property type="entry name" value="Rr_diiron-bd_dom"/>
</dbReference>
<dbReference type="GO" id="GO:0016491">
    <property type="term" value="F:oxidoreductase activity"/>
    <property type="evidence" value="ECO:0007669"/>
    <property type="project" value="InterPro"/>
</dbReference>
<dbReference type="Proteomes" id="UP000594121">
    <property type="component" value="Chromosome"/>
</dbReference>
<dbReference type="AlphaFoldDB" id="A0A7L9FIF3"/>
<accession>A0A7L9FIF3</accession>
<dbReference type="GeneID" id="59148506"/>
<evidence type="ECO:0000313" key="2">
    <source>
        <dbReference type="EMBL" id="QOJ79142.1"/>
    </source>
</evidence>
<protein>
    <submittedName>
        <fullName evidence="2">Ferritin-like domain-containing protein</fullName>
    </submittedName>
</protein>
<reference evidence="2 3" key="1">
    <citation type="submission" date="2020-10" db="EMBL/GenBank/DDBJ databases">
        <title>Thermofilum lucidum 3507LT sp. nov. a novel member of Thermofilaceae family isolated from Chile hot spring, and proposal of description order Thermofilales.</title>
        <authorList>
            <person name="Zayulina K.S."/>
            <person name="Elcheninov A.G."/>
            <person name="Toshchakov S.V."/>
            <person name="Kublanov I.V."/>
        </authorList>
    </citation>
    <scope>NUCLEOTIDE SEQUENCE [LARGE SCALE GENOMIC DNA]</scope>
    <source>
        <strain evidence="2 3">3507LT</strain>
    </source>
</reference>
<dbReference type="GO" id="GO:0046872">
    <property type="term" value="F:metal ion binding"/>
    <property type="evidence" value="ECO:0007669"/>
    <property type="project" value="InterPro"/>
</dbReference>
<feature type="domain" description="Rubrerythrin diiron-binding" evidence="1">
    <location>
        <begin position="10"/>
        <end position="126"/>
    </location>
</feature>
<organism evidence="2 3">
    <name type="scientific">Infirmifilum lucidum</name>
    <dbReference type="NCBI Taxonomy" id="2776706"/>
    <lineage>
        <taxon>Archaea</taxon>
        <taxon>Thermoproteota</taxon>
        <taxon>Thermoprotei</taxon>
        <taxon>Thermofilales</taxon>
        <taxon>Thermofilaceae</taxon>
        <taxon>Infirmifilum</taxon>
    </lineage>
</organism>
<evidence type="ECO:0000259" key="1">
    <source>
        <dbReference type="Pfam" id="PF02915"/>
    </source>
</evidence>
<dbReference type="InterPro" id="IPR009078">
    <property type="entry name" value="Ferritin-like_SF"/>
</dbReference>
<keyword evidence="3" id="KW-1185">Reference proteome</keyword>
<evidence type="ECO:0000313" key="3">
    <source>
        <dbReference type="Proteomes" id="UP000594121"/>
    </source>
</evidence>
<dbReference type="InParanoid" id="A0A7L9FIF3"/>
<name>A0A7L9FIF3_9CREN</name>
<dbReference type="InterPro" id="IPR012347">
    <property type="entry name" value="Ferritin-like"/>
</dbReference>
<dbReference type="SUPFAM" id="SSF47240">
    <property type="entry name" value="Ferritin-like"/>
    <property type="match status" value="1"/>
</dbReference>
<proteinExistence type="predicted"/>
<sequence length="157" mass="18281">MSQKLVESIRKSIELENVNAQRLEESVKELKSELIKRVLGSIAFDSRKHAEMYRGIINILTGVSPAISEDDFSKLREVVETHIRLEEEMIGELKAYIEEARDPRVSNIFRYILEDEVKHHRMLLNILEIIVKREVIKESEIWDMLWKDVPFHGAPGG</sequence>
<dbReference type="CDD" id="cd00657">
    <property type="entry name" value="Ferritin_like"/>
    <property type="match status" value="1"/>
</dbReference>
<gene>
    <name evidence="2" type="ORF">IG193_01380</name>
</gene>
<dbReference type="Pfam" id="PF02915">
    <property type="entry name" value="Rubrerythrin"/>
    <property type="match status" value="1"/>
</dbReference>
<dbReference type="RefSeq" id="WP_192819114.1">
    <property type="nucleotide sequence ID" value="NZ_CP062310.1"/>
</dbReference>
<dbReference type="KEGG" id="thel:IG193_01380"/>
<dbReference type="EMBL" id="CP062310">
    <property type="protein sequence ID" value="QOJ79142.1"/>
    <property type="molecule type" value="Genomic_DNA"/>
</dbReference>
<dbReference type="Gene3D" id="1.20.1260.10">
    <property type="match status" value="1"/>
</dbReference>